<evidence type="ECO:0000256" key="4">
    <source>
        <dbReference type="ARBA" id="ARBA00022695"/>
    </source>
</evidence>
<gene>
    <name evidence="11" type="ORF">RF007C_07320</name>
</gene>
<comment type="caution">
    <text evidence="11">The sequence shown here is derived from an EMBL/GenBank/DDBJ whole genome shotgun (WGS) entry which is preliminary data.</text>
</comment>
<dbReference type="Pfam" id="PF06144">
    <property type="entry name" value="DNA_pol3_delta"/>
    <property type="match status" value="1"/>
</dbReference>
<dbReference type="SUPFAM" id="SSF52540">
    <property type="entry name" value="P-loop containing nucleoside triphosphate hydrolases"/>
    <property type="match status" value="1"/>
</dbReference>
<dbReference type="Gene3D" id="1.10.8.60">
    <property type="match status" value="1"/>
</dbReference>
<dbReference type="RefSeq" id="WP_037299340.1">
    <property type="nucleotide sequence ID" value="NZ_ATAX01000025.1"/>
</dbReference>
<dbReference type="Pfam" id="PF21694">
    <property type="entry name" value="DNA_pol3_delta_C"/>
    <property type="match status" value="1"/>
</dbReference>
<evidence type="ECO:0000259" key="10">
    <source>
        <dbReference type="Pfam" id="PF21694"/>
    </source>
</evidence>
<dbReference type="OrthoDB" id="9775929at2"/>
<reference evidence="11 12" key="1">
    <citation type="journal article" date="2014" name="PLoS ONE">
        <title>Rumen cellulosomics: divergent fiber-degrading strategies revealed by comparative genome-wide analysis of six ruminococcal strains.</title>
        <authorList>
            <person name="Dassa B."/>
            <person name="Borovok I."/>
            <person name="Ruimy-Israeli V."/>
            <person name="Lamed R."/>
            <person name="Flint H.J."/>
            <person name="Duncan S.H."/>
            <person name="Henrissat B."/>
            <person name="Coutinho P."/>
            <person name="Morrison M."/>
            <person name="Mosoni P."/>
            <person name="Yeoman C.J."/>
            <person name="White B.A."/>
            <person name="Bayer E.A."/>
        </authorList>
    </citation>
    <scope>NUCLEOTIDE SEQUENCE [LARGE SCALE GENOMIC DNA]</scope>
    <source>
        <strain evidence="11 12">007c</strain>
    </source>
</reference>
<comment type="similarity">
    <text evidence="7">Belongs to the DNA polymerase HolA subunit family.</text>
</comment>
<feature type="domain" description="DNA polymerase III delta subunit-like C-terminal" evidence="10">
    <location>
        <begin position="237"/>
        <end position="352"/>
    </location>
</feature>
<dbReference type="EC" id="2.7.7.7" evidence="1"/>
<evidence type="ECO:0000256" key="3">
    <source>
        <dbReference type="ARBA" id="ARBA00022679"/>
    </source>
</evidence>
<dbReference type="AlphaFoldDB" id="W7UHM3"/>
<evidence type="ECO:0000256" key="7">
    <source>
        <dbReference type="ARBA" id="ARBA00034754"/>
    </source>
</evidence>
<dbReference type="NCBIfam" id="TIGR01128">
    <property type="entry name" value="holA"/>
    <property type="match status" value="1"/>
</dbReference>
<dbReference type="EMBL" id="ATAX01000025">
    <property type="protein sequence ID" value="EWM53483.1"/>
    <property type="molecule type" value="Genomic_DNA"/>
</dbReference>
<dbReference type="InterPro" id="IPR027417">
    <property type="entry name" value="P-loop_NTPase"/>
</dbReference>
<evidence type="ECO:0000313" key="11">
    <source>
        <dbReference type="EMBL" id="EWM53483.1"/>
    </source>
</evidence>
<dbReference type="GO" id="GO:0006261">
    <property type="term" value="P:DNA-templated DNA replication"/>
    <property type="evidence" value="ECO:0007669"/>
    <property type="project" value="TreeGrafter"/>
</dbReference>
<dbReference type="PANTHER" id="PTHR34388:SF1">
    <property type="entry name" value="DNA POLYMERASE III SUBUNIT DELTA"/>
    <property type="match status" value="1"/>
</dbReference>
<dbReference type="Gene3D" id="1.20.272.10">
    <property type="match status" value="1"/>
</dbReference>
<feature type="domain" description="DNA polymerase III delta N-terminal" evidence="9">
    <location>
        <begin position="22"/>
        <end position="125"/>
    </location>
</feature>
<dbReference type="eggNOG" id="COG1466">
    <property type="taxonomic scope" value="Bacteria"/>
</dbReference>
<dbReference type="InterPro" id="IPR008921">
    <property type="entry name" value="DNA_pol3_clamp-load_cplx_C"/>
</dbReference>
<accession>W7UHM3</accession>
<keyword evidence="5" id="KW-0235">DNA replication</keyword>
<keyword evidence="3" id="KW-0808">Transferase</keyword>
<evidence type="ECO:0000256" key="1">
    <source>
        <dbReference type="ARBA" id="ARBA00012417"/>
    </source>
</evidence>
<evidence type="ECO:0000256" key="6">
    <source>
        <dbReference type="ARBA" id="ARBA00022932"/>
    </source>
</evidence>
<dbReference type="InterPro" id="IPR005790">
    <property type="entry name" value="DNA_polIII_delta"/>
</dbReference>
<organism evidence="11 12">
    <name type="scientific">Ruminococcus flavefaciens 007c</name>
    <dbReference type="NCBI Taxonomy" id="1341157"/>
    <lineage>
        <taxon>Bacteria</taxon>
        <taxon>Bacillati</taxon>
        <taxon>Bacillota</taxon>
        <taxon>Clostridia</taxon>
        <taxon>Eubacteriales</taxon>
        <taxon>Oscillospiraceae</taxon>
        <taxon>Ruminococcus</taxon>
    </lineage>
</organism>
<evidence type="ECO:0000313" key="12">
    <source>
        <dbReference type="Proteomes" id="UP000019365"/>
    </source>
</evidence>
<evidence type="ECO:0000259" key="9">
    <source>
        <dbReference type="Pfam" id="PF06144"/>
    </source>
</evidence>
<keyword evidence="6" id="KW-0239">DNA-directed DNA polymerase</keyword>
<evidence type="ECO:0000256" key="2">
    <source>
        <dbReference type="ARBA" id="ARBA00017703"/>
    </source>
</evidence>
<dbReference type="PATRIC" id="fig|1341157.4.peg.1890"/>
<dbReference type="InterPro" id="IPR010372">
    <property type="entry name" value="DNA_pol3_delta_N"/>
</dbReference>
<dbReference type="PANTHER" id="PTHR34388">
    <property type="entry name" value="DNA POLYMERASE III SUBUNIT DELTA"/>
    <property type="match status" value="1"/>
</dbReference>
<dbReference type="Gene3D" id="3.40.50.300">
    <property type="entry name" value="P-loop containing nucleotide triphosphate hydrolases"/>
    <property type="match status" value="1"/>
</dbReference>
<dbReference type="InterPro" id="IPR048466">
    <property type="entry name" value="DNA_pol3_delta-like_C"/>
</dbReference>
<sequence>MPQTDSKTIKAQLKKGEIKNLYYIFGKNIPEVEKLTKQIIKAAVGDNEDFALNKLDGRYLDFSELYDMIQMMPMMTDYNCILINDYNCEKPRENMAGLRADDLNKKLMEALKEIPQQTVVIFNVTGFEISAKTDYRTGRSIIKDKNKKIADYAAKIGELVECPIKTENELAKDIAASVSARGGLISLDNARELAIMCQSDTLTIRNEIDKLCSYAGKNEITSDILHNLVHRQSDVTFFKLADAVAAFNKRSAYDALDELMQDRENRGAVLSNITASFIDMYRAACARKSGKQVQDVKEDFSYVWEFKVKNAFRDSSRMSIRRLRKCIVILRDTNIALNSGSGDEKTILEQAVTAMLMTKQ</sequence>
<dbReference type="GO" id="GO:0003887">
    <property type="term" value="F:DNA-directed DNA polymerase activity"/>
    <property type="evidence" value="ECO:0007669"/>
    <property type="project" value="UniProtKB-KW"/>
</dbReference>
<evidence type="ECO:0000256" key="8">
    <source>
        <dbReference type="ARBA" id="ARBA00049244"/>
    </source>
</evidence>
<proteinExistence type="inferred from homology"/>
<protein>
    <recommendedName>
        <fullName evidence="2">DNA polymerase III subunit delta</fullName>
        <ecNumber evidence="1">2.7.7.7</ecNumber>
    </recommendedName>
</protein>
<comment type="catalytic activity">
    <reaction evidence="8">
        <text>DNA(n) + a 2'-deoxyribonucleoside 5'-triphosphate = DNA(n+1) + diphosphate</text>
        <dbReference type="Rhea" id="RHEA:22508"/>
        <dbReference type="Rhea" id="RHEA-COMP:17339"/>
        <dbReference type="Rhea" id="RHEA-COMP:17340"/>
        <dbReference type="ChEBI" id="CHEBI:33019"/>
        <dbReference type="ChEBI" id="CHEBI:61560"/>
        <dbReference type="ChEBI" id="CHEBI:173112"/>
        <dbReference type="EC" id="2.7.7.7"/>
    </reaction>
</comment>
<dbReference type="SUPFAM" id="SSF48019">
    <property type="entry name" value="post-AAA+ oligomerization domain-like"/>
    <property type="match status" value="1"/>
</dbReference>
<dbReference type="GO" id="GO:0003677">
    <property type="term" value="F:DNA binding"/>
    <property type="evidence" value="ECO:0007669"/>
    <property type="project" value="InterPro"/>
</dbReference>
<name>W7UHM3_RUMFL</name>
<dbReference type="Proteomes" id="UP000019365">
    <property type="component" value="Unassembled WGS sequence"/>
</dbReference>
<dbReference type="GO" id="GO:0009360">
    <property type="term" value="C:DNA polymerase III complex"/>
    <property type="evidence" value="ECO:0007669"/>
    <property type="project" value="InterPro"/>
</dbReference>
<evidence type="ECO:0000256" key="5">
    <source>
        <dbReference type="ARBA" id="ARBA00022705"/>
    </source>
</evidence>
<keyword evidence="12" id="KW-1185">Reference proteome</keyword>
<keyword evidence="4" id="KW-0548">Nucleotidyltransferase</keyword>